<feature type="region of interest" description="Disordered" evidence="1">
    <location>
        <begin position="719"/>
        <end position="774"/>
    </location>
</feature>
<reference evidence="2" key="1">
    <citation type="journal article" date="2020" name="Stud. Mycol.">
        <title>101 Dothideomycetes genomes: a test case for predicting lifestyles and emergence of pathogens.</title>
        <authorList>
            <person name="Haridas S."/>
            <person name="Albert R."/>
            <person name="Binder M."/>
            <person name="Bloem J."/>
            <person name="Labutti K."/>
            <person name="Salamov A."/>
            <person name="Andreopoulos B."/>
            <person name="Baker S."/>
            <person name="Barry K."/>
            <person name="Bills G."/>
            <person name="Bluhm B."/>
            <person name="Cannon C."/>
            <person name="Castanera R."/>
            <person name="Culley D."/>
            <person name="Daum C."/>
            <person name="Ezra D."/>
            <person name="Gonzalez J."/>
            <person name="Henrissat B."/>
            <person name="Kuo A."/>
            <person name="Liang C."/>
            <person name="Lipzen A."/>
            <person name="Lutzoni F."/>
            <person name="Magnuson J."/>
            <person name="Mondo S."/>
            <person name="Nolan M."/>
            <person name="Ohm R."/>
            <person name="Pangilinan J."/>
            <person name="Park H.-J."/>
            <person name="Ramirez L."/>
            <person name="Alfaro M."/>
            <person name="Sun H."/>
            <person name="Tritt A."/>
            <person name="Yoshinaga Y."/>
            <person name="Zwiers L.-H."/>
            <person name="Turgeon B."/>
            <person name="Goodwin S."/>
            <person name="Spatafora J."/>
            <person name="Crous P."/>
            <person name="Grigoriev I."/>
        </authorList>
    </citation>
    <scope>NUCLEOTIDE SEQUENCE</scope>
    <source>
        <strain evidence="2">CBS 121167</strain>
    </source>
</reference>
<accession>A0A6A6BIP3</accession>
<keyword evidence="3" id="KW-1185">Reference proteome</keyword>
<evidence type="ECO:0000313" key="3">
    <source>
        <dbReference type="Proteomes" id="UP000799438"/>
    </source>
</evidence>
<evidence type="ECO:0000313" key="2">
    <source>
        <dbReference type="EMBL" id="KAF2143989.1"/>
    </source>
</evidence>
<dbReference type="Proteomes" id="UP000799438">
    <property type="component" value="Unassembled WGS sequence"/>
</dbReference>
<sequence>MPRSKNPQPPAIQPQIAQSQLQPTPATFVVREEPLDKVMAAHRDRRVKATIPFPRPPGKKQFSIEIITKVYNYLDNDNPSRKNWDDALGGFDYAVGAVHEARSTGLDFADSLIKISPYDHYRTKKERISLLMDKALHSSNEKPDSDLRSRINKVRDGTFGDQFCHVCGKRRVAQMKLLDFLHFCKMCRSCEAQCWVPENGHILFVEYHPYIQYLVPLISGCLKPSPRFLENRRELEVEFDDINLRPNGTYPRLEAVEQVLTLYNMSLDEFWTNLQSDGEFRWQVLLKSYEIIFIRLFQKELQDWMETGSSGNFGSIGTDMSLHAWLAHLDVLHSTTTCVKDRAKGYIRTNYTSFKSTVESVMKATEASVKSGEILQREGLYTRYHHYMPLYEQISSDEILEFMQPFFESVVDDMFSASVGKLEALIRAKNIVIFRPPLEVLDPQLRQLITPERKFNKNNEWWLRRISRYLPYYSHTHDGDKPVYILGNIWAGVLGPMFKNADTKSMLTVLPCSVQAPPCPTMGNMAPLGCRSTEASRMTNSPMGCKALYRHSTTGTMVPLGTAEASGMAHNSVLHQASYPGNTMGNTALLSSTGASRPLNSPMGYGALCHYNTTGNTALPGSTGASRTASNPMLYRSPYADNTTGNSAAVGSAGASSTAYNPLGYKAPHLGATMSNTTAHGPIGYYARANNAVLYRPPYTDKSTGNMMPAAPAGAFDTPYNRESNVAPHTHGYLNTAPPGRNGAAGQKRPSPWENEPQEPSGQPHGAKRPRKSS</sequence>
<organism evidence="2 3">
    <name type="scientific">Aplosporella prunicola CBS 121167</name>
    <dbReference type="NCBI Taxonomy" id="1176127"/>
    <lineage>
        <taxon>Eukaryota</taxon>
        <taxon>Fungi</taxon>
        <taxon>Dikarya</taxon>
        <taxon>Ascomycota</taxon>
        <taxon>Pezizomycotina</taxon>
        <taxon>Dothideomycetes</taxon>
        <taxon>Dothideomycetes incertae sedis</taxon>
        <taxon>Botryosphaeriales</taxon>
        <taxon>Aplosporellaceae</taxon>
        <taxon>Aplosporella</taxon>
    </lineage>
</organism>
<evidence type="ECO:0000256" key="1">
    <source>
        <dbReference type="SAM" id="MobiDB-lite"/>
    </source>
</evidence>
<dbReference type="AlphaFoldDB" id="A0A6A6BIP3"/>
<protein>
    <submittedName>
        <fullName evidence="2">Uncharacterized protein</fullName>
    </submittedName>
</protein>
<feature type="region of interest" description="Disordered" evidence="1">
    <location>
        <begin position="1"/>
        <end position="25"/>
    </location>
</feature>
<dbReference type="RefSeq" id="XP_033399701.1">
    <property type="nucleotide sequence ID" value="XM_033544001.1"/>
</dbReference>
<gene>
    <name evidence="2" type="ORF">K452DRAFT_316771</name>
</gene>
<feature type="compositionally biased region" description="Low complexity" evidence="1">
    <location>
        <begin position="13"/>
        <end position="23"/>
    </location>
</feature>
<dbReference type="GeneID" id="54301498"/>
<proteinExistence type="predicted"/>
<name>A0A6A6BIP3_9PEZI</name>
<dbReference type="EMBL" id="ML995480">
    <property type="protein sequence ID" value="KAF2143989.1"/>
    <property type="molecule type" value="Genomic_DNA"/>
</dbReference>